<evidence type="ECO:0000313" key="6">
    <source>
        <dbReference type="EMBL" id="MVN89412.1"/>
    </source>
</evidence>
<protein>
    <recommendedName>
        <fullName evidence="5">ATP-grasp domain-containing protein</fullName>
    </recommendedName>
</protein>
<dbReference type="GO" id="GO:0005524">
    <property type="term" value="F:ATP binding"/>
    <property type="evidence" value="ECO:0007669"/>
    <property type="project" value="UniProtKB-UniRule"/>
</dbReference>
<dbReference type="AlphaFoldDB" id="A0A7C9HUI5"/>
<dbReference type="RefSeq" id="WP_157461671.1">
    <property type="nucleotide sequence ID" value="NZ_WQLB01000061.1"/>
</dbReference>
<comment type="caution">
    <text evidence="6">The sequence shown here is derived from an EMBL/GenBank/DDBJ whole genome shotgun (WGS) entry which is preliminary data.</text>
</comment>
<dbReference type="SUPFAM" id="SSF56059">
    <property type="entry name" value="Glutathione synthetase ATP-binding domain-like"/>
    <property type="match status" value="1"/>
</dbReference>
<dbReference type="InterPro" id="IPR052032">
    <property type="entry name" value="ATP-dep_AA_Ligase"/>
</dbReference>
<dbReference type="PANTHER" id="PTHR43585">
    <property type="entry name" value="FUMIPYRROLE BIOSYNTHESIS PROTEIN C"/>
    <property type="match status" value="1"/>
</dbReference>
<dbReference type="InterPro" id="IPR011761">
    <property type="entry name" value="ATP-grasp"/>
</dbReference>
<accession>A0A7C9HUI5</accession>
<dbReference type="PANTHER" id="PTHR43585:SF2">
    <property type="entry name" value="ATP-GRASP ENZYME FSQD"/>
    <property type="match status" value="1"/>
</dbReference>
<evidence type="ECO:0000313" key="7">
    <source>
        <dbReference type="Proteomes" id="UP000483286"/>
    </source>
</evidence>
<evidence type="ECO:0000256" key="2">
    <source>
        <dbReference type="ARBA" id="ARBA00022741"/>
    </source>
</evidence>
<name>A0A7C9HUI5_9DEIO</name>
<organism evidence="6 7">
    <name type="scientific">Deinococcus arboris</name>
    <dbReference type="NCBI Taxonomy" id="2682977"/>
    <lineage>
        <taxon>Bacteria</taxon>
        <taxon>Thermotogati</taxon>
        <taxon>Deinococcota</taxon>
        <taxon>Deinococci</taxon>
        <taxon>Deinococcales</taxon>
        <taxon>Deinococcaceae</taxon>
        <taxon>Deinococcus</taxon>
    </lineage>
</organism>
<dbReference type="Gene3D" id="3.30.470.20">
    <property type="entry name" value="ATP-grasp fold, B domain"/>
    <property type="match status" value="1"/>
</dbReference>
<evidence type="ECO:0000259" key="5">
    <source>
        <dbReference type="PROSITE" id="PS50975"/>
    </source>
</evidence>
<feature type="domain" description="ATP-grasp" evidence="5">
    <location>
        <begin position="116"/>
        <end position="300"/>
    </location>
</feature>
<gene>
    <name evidence="6" type="ORF">GO986_22010</name>
</gene>
<dbReference type="PROSITE" id="PS50975">
    <property type="entry name" value="ATP_GRASP"/>
    <property type="match status" value="1"/>
</dbReference>
<keyword evidence="1" id="KW-0436">Ligase</keyword>
<dbReference type="InterPro" id="IPR013815">
    <property type="entry name" value="ATP_grasp_subdomain_1"/>
</dbReference>
<reference evidence="6 7" key="1">
    <citation type="submission" date="2019-12" db="EMBL/GenBank/DDBJ databases">
        <title>Deinococcus sp. HMF7620 Genome sequencing and assembly.</title>
        <authorList>
            <person name="Kang H."/>
            <person name="Kim H."/>
            <person name="Joh K."/>
        </authorList>
    </citation>
    <scope>NUCLEOTIDE SEQUENCE [LARGE SCALE GENOMIC DNA]</scope>
    <source>
        <strain evidence="6 7">HMF7620</strain>
    </source>
</reference>
<keyword evidence="2 4" id="KW-0547">Nucleotide-binding</keyword>
<dbReference type="Gene3D" id="3.40.50.20">
    <property type="match status" value="1"/>
</dbReference>
<keyword evidence="7" id="KW-1185">Reference proteome</keyword>
<evidence type="ECO:0000256" key="4">
    <source>
        <dbReference type="PROSITE-ProRule" id="PRU00409"/>
    </source>
</evidence>
<dbReference type="Gene3D" id="3.30.1490.20">
    <property type="entry name" value="ATP-grasp fold, A domain"/>
    <property type="match status" value="1"/>
</dbReference>
<dbReference type="GO" id="GO:0016874">
    <property type="term" value="F:ligase activity"/>
    <property type="evidence" value="ECO:0007669"/>
    <property type="project" value="UniProtKB-KW"/>
</dbReference>
<dbReference type="EMBL" id="WQLB01000061">
    <property type="protein sequence ID" value="MVN89412.1"/>
    <property type="molecule type" value="Genomic_DNA"/>
</dbReference>
<evidence type="ECO:0000256" key="3">
    <source>
        <dbReference type="ARBA" id="ARBA00022840"/>
    </source>
</evidence>
<keyword evidence="3 4" id="KW-0067">ATP-binding</keyword>
<dbReference type="GO" id="GO:0046872">
    <property type="term" value="F:metal ion binding"/>
    <property type="evidence" value="ECO:0007669"/>
    <property type="project" value="InterPro"/>
</dbReference>
<dbReference type="Proteomes" id="UP000483286">
    <property type="component" value="Unassembled WGS sequence"/>
</dbReference>
<proteinExistence type="predicted"/>
<evidence type="ECO:0000256" key="1">
    <source>
        <dbReference type="ARBA" id="ARBA00022598"/>
    </source>
</evidence>
<sequence length="394" mass="43289">MSKIPILFLHNRSYDSAERIFSDQEAWSAYEVHLVTSAKYTDPRLQELCQVTVTNISDLHELEVFCGRLIEENAIQYVSTVTEYFVLLAARLRNTYGLPGMTFATAQRFRDKVLMKTLLAAEGVCTPAFAVVHTQDEVLAFHERHGRCVLKPIQGVGAKDLTVIGSARELPDVTECSQEMEVEAFIDAPMAHCDAITVAGDVQFFSAGQYLQPPGAYRQALFNSSVQIEDAALLQRLRGVQEHINRVLGLEDGVTHLEVFLTPELVFCEIAARPGGGGIAETVEFKYGVNLLRAQVYLDCGRREALVFEGSGRAQAAGHLGILGPQNGGIVQILAEGRHRGQVLEVQHVAPSQATSPRHCTDYSTLCLVQGESHQALRSDLQELQARIAATWGA</sequence>